<dbReference type="RefSeq" id="WP_125366330.1">
    <property type="nucleotide sequence ID" value="NZ_JAHERU010000012.1"/>
</dbReference>
<protein>
    <submittedName>
        <fullName evidence="1">Uncharacterized protein</fullName>
    </submittedName>
</protein>
<sequence>MAKVQLHFDGDIATNHQVSLRTLAKSFTHLQNSLDRAYLEMHEGQLRKYARMQQSYYDDVELLVQEPKEGGYVIDFLTQNKVTQKVIDRVMTAIDGAVDDAKNNAKNNAEAVEKSVETRKAQLASGVLKEINYQQLLAAPDKQQVRKYGDRAIVREVDQILSLIRASHAGDSTLELYFEGTKTAKYEFDKAKATAFHKVVAQKNLGDPVAFKVIISKMDRYNNSAKIINVENKSIANLYFTNPADFQGAVPFFEYQTEMEFIGCPYIEYGAFDPMSGDIYFIRLL</sequence>
<name>A0A427KG40_ENTCL</name>
<dbReference type="Proteomes" id="UP000275321">
    <property type="component" value="Unassembled WGS sequence"/>
</dbReference>
<evidence type="ECO:0000313" key="2">
    <source>
        <dbReference type="Proteomes" id="UP000275321"/>
    </source>
</evidence>
<evidence type="ECO:0000313" key="1">
    <source>
        <dbReference type="EMBL" id="RSB27360.1"/>
    </source>
</evidence>
<accession>A0A427KG40</accession>
<comment type="caution">
    <text evidence="1">The sequence shown here is derived from an EMBL/GenBank/DDBJ whole genome shotgun (WGS) entry which is preliminary data.</text>
</comment>
<organism evidence="1 2">
    <name type="scientific">Enterobacter cloacae</name>
    <dbReference type="NCBI Taxonomy" id="550"/>
    <lineage>
        <taxon>Bacteria</taxon>
        <taxon>Pseudomonadati</taxon>
        <taxon>Pseudomonadota</taxon>
        <taxon>Gammaproteobacteria</taxon>
        <taxon>Enterobacterales</taxon>
        <taxon>Enterobacteriaceae</taxon>
        <taxon>Enterobacter</taxon>
        <taxon>Enterobacter cloacae complex</taxon>
    </lineage>
</organism>
<dbReference type="AlphaFoldDB" id="A0A427KG40"/>
<gene>
    <name evidence="1" type="ORF">EGK68_21575</name>
</gene>
<reference evidence="1 2" key="1">
    <citation type="submission" date="2018-10" db="EMBL/GenBank/DDBJ databases">
        <title>Transmission dynamics of multidrug resistant bacteria on intensive care unit surfaces.</title>
        <authorList>
            <person name="D'Souza A.W."/>
            <person name="Potter R.F."/>
            <person name="Wallace M."/>
            <person name="Shupe A."/>
            <person name="Patel S."/>
            <person name="Sun S."/>
            <person name="Gul D."/>
            <person name="Kwon J.H."/>
            <person name="Andleeb S."/>
            <person name="Burnham C.-A.D."/>
            <person name="Dantas G."/>
        </authorList>
    </citation>
    <scope>NUCLEOTIDE SEQUENCE [LARGE SCALE GENOMIC DNA]</scope>
    <source>
        <strain evidence="1 2">EC_073</strain>
    </source>
</reference>
<proteinExistence type="predicted"/>
<dbReference type="EMBL" id="RHWT01000039">
    <property type="protein sequence ID" value="RSB27360.1"/>
    <property type="molecule type" value="Genomic_DNA"/>
</dbReference>